<name>A0A328B0D0_9CAUL</name>
<sequence length="161" mass="17114">MVAGISAALGIGLALGYFVQPGFQRGAGVPEPVATAIDDGVAGVTPAVPGSEPMTSAPKPAGPGRVAARAGSVKPAFHCDWALRPSERMVCNDAQLAQYDRQLNRAFTQAVRSGVPRAQLRAAQDRWVLRREQAARRSREAVADLYRRRIAELNALADNPS</sequence>
<evidence type="ECO:0000313" key="2">
    <source>
        <dbReference type="Proteomes" id="UP000249842"/>
    </source>
</evidence>
<dbReference type="AlphaFoldDB" id="A0A328B0D0"/>
<proteinExistence type="predicted"/>
<reference evidence="2" key="1">
    <citation type="submission" date="2018-05" db="EMBL/GenBank/DDBJ databases">
        <authorList>
            <person name="Li X."/>
        </authorList>
    </citation>
    <scope>NUCLEOTIDE SEQUENCE [LARGE SCALE GENOMIC DNA]</scope>
    <source>
        <strain evidence="2">HKS-05</strain>
    </source>
</reference>
<dbReference type="Proteomes" id="UP000249842">
    <property type="component" value="Unassembled WGS sequence"/>
</dbReference>
<gene>
    <name evidence="1" type="ORF">DJ021_11355</name>
</gene>
<evidence type="ECO:0000313" key="1">
    <source>
        <dbReference type="EMBL" id="RAK60359.1"/>
    </source>
</evidence>
<organism evidence="1 2">
    <name type="scientific">Phenylobacterium hankyongense</name>
    <dbReference type="NCBI Taxonomy" id="1813876"/>
    <lineage>
        <taxon>Bacteria</taxon>
        <taxon>Pseudomonadati</taxon>
        <taxon>Pseudomonadota</taxon>
        <taxon>Alphaproteobacteria</taxon>
        <taxon>Caulobacterales</taxon>
        <taxon>Caulobacteraceae</taxon>
        <taxon>Phenylobacterium</taxon>
    </lineage>
</organism>
<protein>
    <recommendedName>
        <fullName evidence="3">Lysozyme inhibitor LprI N-terminal domain-containing protein</fullName>
    </recommendedName>
</protein>
<comment type="caution">
    <text evidence="1">The sequence shown here is derived from an EMBL/GenBank/DDBJ whole genome shotgun (WGS) entry which is preliminary data.</text>
</comment>
<dbReference type="EMBL" id="QFYP01000001">
    <property type="protein sequence ID" value="RAK60359.1"/>
    <property type="molecule type" value="Genomic_DNA"/>
</dbReference>
<accession>A0A328B0D0</accession>
<keyword evidence="2" id="KW-1185">Reference proteome</keyword>
<evidence type="ECO:0008006" key="3">
    <source>
        <dbReference type="Google" id="ProtNLM"/>
    </source>
</evidence>